<dbReference type="Proteomes" id="UP000626370">
    <property type="component" value="Unassembled WGS sequence"/>
</dbReference>
<keyword evidence="1" id="KW-0812">Transmembrane</keyword>
<name>A0ABQ3IJS4_9GAMM</name>
<protein>
    <recommendedName>
        <fullName evidence="4">DUF2570 domain-containing protein</fullName>
    </recommendedName>
</protein>
<reference evidence="3" key="1">
    <citation type="journal article" date="2019" name="Int. J. Syst. Evol. Microbiol.">
        <title>The Global Catalogue of Microorganisms (GCM) 10K type strain sequencing project: providing services to taxonomists for standard genome sequencing and annotation.</title>
        <authorList>
            <consortium name="The Broad Institute Genomics Platform"/>
            <consortium name="The Broad Institute Genome Sequencing Center for Infectious Disease"/>
            <person name="Wu L."/>
            <person name="Ma J."/>
        </authorList>
    </citation>
    <scope>NUCLEOTIDE SEQUENCE [LARGE SCALE GENOMIC DNA]</scope>
    <source>
        <strain evidence="3">CGMCC 1.15922</strain>
    </source>
</reference>
<evidence type="ECO:0008006" key="4">
    <source>
        <dbReference type="Google" id="ProtNLM"/>
    </source>
</evidence>
<feature type="transmembrane region" description="Helical" evidence="1">
    <location>
        <begin position="6"/>
        <end position="27"/>
    </location>
</feature>
<evidence type="ECO:0000313" key="3">
    <source>
        <dbReference type="Proteomes" id="UP000626370"/>
    </source>
</evidence>
<evidence type="ECO:0000313" key="2">
    <source>
        <dbReference type="EMBL" id="GHE80936.1"/>
    </source>
</evidence>
<proteinExistence type="predicted"/>
<keyword evidence="3" id="KW-1185">Reference proteome</keyword>
<comment type="caution">
    <text evidence="2">The sequence shown here is derived from an EMBL/GenBank/DDBJ whole genome shotgun (WGS) entry which is preliminary data.</text>
</comment>
<gene>
    <name evidence="2" type="ORF">GCM10011501_06220</name>
</gene>
<organism evidence="2 3">
    <name type="scientific">Thalassotalea profundi</name>
    <dbReference type="NCBI Taxonomy" id="2036687"/>
    <lineage>
        <taxon>Bacteria</taxon>
        <taxon>Pseudomonadati</taxon>
        <taxon>Pseudomonadota</taxon>
        <taxon>Gammaproteobacteria</taxon>
        <taxon>Alteromonadales</taxon>
        <taxon>Colwelliaceae</taxon>
        <taxon>Thalassotalea</taxon>
    </lineage>
</organism>
<keyword evidence="1" id="KW-1133">Transmembrane helix</keyword>
<dbReference type="RefSeq" id="WP_189376640.1">
    <property type="nucleotide sequence ID" value="NZ_BNAH01000002.1"/>
</dbReference>
<dbReference type="EMBL" id="BNAH01000002">
    <property type="protein sequence ID" value="GHE80936.1"/>
    <property type="molecule type" value="Genomic_DNA"/>
</dbReference>
<accession>A0ABQ3IJS4</accession>
<sequence length="82" mass="9185">MKINSLNNLAIIAIITALSIAVISLLLNNQQLTKQNQIINTQLTQVLKTLEKVDENATNTARRIESIEQQLKPNLHQLLAKN</sequence>
<keyword evidence="1" id="KW-0472">Membrane</keyword>
<evidence type="ECO:0000256" key="1">
    <source>
        <dbReference type="SAM" id="Phobius"/>
    </source>
</evidence>